<name>A0A131XK43_9ACAR</name>
<dbReference type="InterPro" id="IPR015946">
    <property type="entry name" value="KH_dom-like_a/b"/>
</dbReference>
<evidence type="ECO:0000256" key="1">
    <source>
        <dbReference type="SAM" id="MobiDB-lite"/>
    </source>
</evidence>
<sequence>MGDLCCILRLFAKTHSTYFCLRRHFSLCHRESAKLGFFLHKLLDKSKKRHPQQYVYLLPNSAVPSAPKKVQERTRRQRVLNTVFMESLSNIMVTGTISEKLKGFAIELTQVRVSSDCTHLNVYWVTALKEPGVDKNVAEILQSSAGYLKSELIKNGFIGKAPKITFVKDVTYGRASEVEDLIDKVCADLPPDFNNPAFADQQASSGEDTSSTDSPQTGPYIPPEMKMDVYGLDRAALMRQVLLKTKGQIKTPLEELAPLKPGTHNSEEAQARMLSLAEYVRQRKRKSNLQVKAEREAQRKLQSVHLSPYDEQLSSCTPDIMVEPEDTYSEDDHCNVSFLKED</sequence>
<dbReference type="EMBL" id="GEFH01002081">
    <property type="protein sequence ID" value="JAP66500.1"/>
    <property type="molecule type" value="mRNA"/>
</dbReference>
<protein>
    <submittedName>
        <fullName evidence="2">Putative ribosome-binding factor a mitochondrial-like protein</fullName>
    </submittedName>
</protein>
<dbReference type="InterPro" id="IPR023799">
    <property type="entry name" value="RbfA_dom_sf"/>
</dbReference>
<dbReference type="AlphaFoldDB" id="A0A131XK43"/>
<feature type="compositionally biased region" description="Polar residues" evidence="1">
    <location>
        <begin position="201"/>
        <end position="217"/>
    </location>
</feature>
<proteinExistence type="evidence at transcript level"/>
<dbReference type="InterPro" id="IPR000238">
    <property type="entry name" value="RbfA"/>
</dbReference>
<dbReference type="Pfam" id="PF02033">
    <property type="entry name" value="RBFA"/>
    <property type="match status" value="1"/>
</dbReference>
<dbReference type="SUPFAM" id="SSF89919">
    <property type="entry name" value="Ribosome-binding factor A, RbfA"/>
    <property type="match status" value="1"/>
</dbReference>
<dbReference type="GO" id="GO:0006364">
    <property type="term" value="P:rRNA processing"/>
    <property type="evidence" value="ECO:0007669"/>
    <property type="project" value="InterPro"/>
</dbReference>
<reference evidence="2" key="1">
    <citation type="journal article" date="2017" name="Ticks Tick Borne Dis.">
        <title>An insight into the sialome of Hyalomma excavatum.</title>
        <authorList>
            <person name="Ribeiro J.M."/>
            <person name="Slovak M."/>
            <person name="Francischetti I.M."/>
        </authorList>
    </citation>
    <scope>NUCLEOTIDE SEQUENCE</scope>
    <source>
        <strain evidence="2">Samish</strain>
        <tissue evidence="2">Salivary glands</tissue>
    </source>
</reference>
<feature type="region of interest" description="Disordered" evidence="1">
    <location>
        <begin position="196"/>
        <end position="225"/>
    </location>
</feature>
<accession>A0A131XK43</accession>
<dbReference type="PANTHER" id="PTHR14725">
    <property type="entry name" value="RIBOSOME-BINDING FACTOR A, MITOCHONDRIAL-RELATED"/>
    <property type="match status" value="1"/>
</dbReference>
<dbReference type="PANTHER" id="PTHR14725:SF0">
    <property type="entry name" value="RIBOSOME-BINDING FACTOR A, MITOCHONDRIAL-RELATED"/>
    <property type="match status" value="1"/>
</dbReference>
<evidence type="ECO:0000313" key="2">
    <source>
        <dbReference type="EMBL" id="JAP66500.1"/>
    </source>
</evidence>
<organism evidence="2">
    <name type="scientific">Hyalomma excavatum</name>
    <dbReference type="NCBI Taxonomy" id="257692"/>
    <lineage>
        <taxon>Eukaryota</taxon>
        <taxon>Metazoa</taxon>
        <taxon>Ecdysozoa</taxon>
        <taxon>Arthropoda</taxon>
        <taxon>Chelicerata</taxon>
        <taxon>Arachnida</taxon>
        <taxon>Acari</taxon>
        <taxon>Parasitiformes</taxon>
        <taxon>Ixodida</taxon>
        <taxon>Ixodoidea</taxon>
        <taxon>Ixodidae</taxon>
        <taxon>Hyalomminae</taxon>
        <taxon>Hyalomma</taxon>
    </lineage>
</organism>
<dbReference type="Gene3D" id="3.30.300.20">
    <property type="match status" value="1"/>
</dbReference>
<dbReference type="InterPro" id="IPR039212">
    <property type="entry name" value="RBFA_mitochondrial"/>
</dbReference>